<dbReference type="SUPFAM" id="SSF55154">
    <property type="entry name" value="CYTH-like phosphatases"/>
    <property type="match status" value="1"/>
</dbReference>
<organism evidence="2 3">
    <name type="scientific">Candidatus Nomurabacteria bacterium RIFCSPHIGHO2_02_FULL_35_13</name>
    <dbReference type="NCBI Taxonomy" id="1801748"/>
    <lineage>
        <taxon>Bacteria</taxon>
        <taxon>Candidatus Nomuraibacteriota</taxon>
    </lineage>
</organism>
<dbReference type="InterPro" id="IPR023577">
    <property type="entry name" value="CYTH_domain"/>
</dbReference>
<dbReference type="PROSITE" id="PS51707">
    <property type="entry name" value="CYTH"/>
    <property type="match status" value="1"/>
</dbReference>
<protein>
    <recommendedName>
        <fullName evidence="1">CYTH domain-containing protein</fullName>
    </recommendedName>
</protein>
<dbReference type="PANTHER" id="PTHR21028:SF2">
    <property type="entry name" value="CYTH DOMAIN-CONTAINING PROTEIN"/>
    <property type="match status" value="1"/>
</dbReference>
<dbReference type="EMBL" id="MFTY01000018">
    <property type="protein sequence ID" value="OGI71122.1"/>
    <property type="molecule type" value="Genomic_DNA"/>
</dbReference>
<dbReference type="AlphaFoldDB" id="A0A1F6VNF6"/>
<dbReference type="InterPro" id="IPR008173">
    <property type="entry name" value="Adenylyl_cyclase_CyaB"/>
</dbReference>
<dbReference type="InterPro" id="IPR033469">
    <property type="entry name" value="CYTH-like_dom_sf"/>
</dbReference>
<dbReference type="Proteomes" id="UP000177112">
    <property type="component" value="Unassembled WGS sequence"/>
</dbReference>
<accession>A0A1F6VNF6</accession>
<evidence type="ECO:0000313" key="3">
    <source>
        <dbReference type="Proteomes" id="UP000177112"/>
    </source>
</evidence>
<comment type="caution">
    <text evidence="2">The sequence shown here is derived from an EMBL/GenBank/DDBJ whole genome shotgun (WGS) entry which is preliminary data.</text>
</comment>
<sequence>MEEFEIKFLEINTKELENKLISIGANKIFNTLYRRRVFDFPDMRLEKDNSWLRLRDEGDKITLTYKKRLGIGENKLKDEGMHETEIIVNDFEKTAELLNAIGMIEKFYEENKRTKYIFNDVEFCLDEWPLIPSYLEIEGKNWDKVKEATSKLGLDWENHIKCSTMQIYKHYNINENDFSILTFEKQIRKT</sequence>
<evidence type="ECO:0000259" key="1">
    <source>
        <dbReference type="PROSITE" id="PS51707"/>
    </source>
</evidence>
<reference evidence="2 3" key="1">
    <citation type="journal article" date="2016" name="Nat. Commun.">
        <title>Thousands of microbial genomes shed light on interconnected biogeochemical processes in an aquifer system.</title>
        <authorList>
            <person name="Anantharaman K."/>
            <person name="Brown C.T."/>
            <person name="Hug L.A."/>
            <person name="Sharon I."/>
            <person name="Castelle C.J."/>
            <person name="Probst A.J."/>
            <person name="Thomas B.C."/>
            <person name="Singh A."/>
            <person name="Wilkins M.J."/>
            <person name="Karaoz U."/>
            <person name="Brodie E.L."/>
            <person name="Williams K.H."/>
            <person name="Hubbard S.S."/>
            <person name="Banfield J.F."/>
        </authorList>
    </citation>
    <scope>NUCLEOTIDE SEQUENCE [LARGE SCALE GENOMIC DNA]</scope>
</reference>
<proteinExistence type="predicted"/>
<evidence type="ECO:0000313" key="2">
    <source>
        <dbReference type="EMBL" id="OGI71122.1"/>
    </source>
</evidence>
<dbReference type="PANTHER" id="PTHR21028">
    <property type="entry name" value="SI:CH211-156B7.4"/>
    <property type="match status" value="1"/>
</dbReference>
<dbReference type="Pfam" id="PF01928">
    <property type="entry name" value="CYTH"/>
    <property type="match status" value="1"/>
</dbReference>
<dbReference type="CDD" id="cd07890">
    <property type="entry name" value="CYTH-like_AC_IV-like"/>
    <property type="match status" value="1"/>
</dbReference>
<gene>
    <name evidence="2" type="ORF">A3B84_02815</name>
</gene>
<dbReference type="STRING" id="1801748.A3B84_02815"/>
<feature type="domain" description="CYTH" evidence="1">
    <location>
        <begin position="1"/>
        <end position="170"/>
    </location>
</feature>
<dbReference type="Gene3D" id="2.40.320.10">
    <property type="entry name" value="Hypothetical Protein Pfu-838710-001"/>
    <property type="match status" value="1"/>
</dbReference>
<name>A0A1F6VNF6_9BACT</name>